<organism evidence="2 3">
    <name type="scientific">Haloferax marinum</name>
    <dbReference type="NCBI Taxonomy" id="2666143"/>
    <lineage>
        <taxon>Archaea</taxon>
        <taxon>Methanobacteriati</taxon>
        <taxon>Methanobacteriota</taxon>
        <taxon>Stenosarchaea group</taxon>
        <taxon>Halobacteria</taxon>
        <taxon>Halobacteriales</taxon>
        <taxon>Haloferacaceae</taxon>
        <taxon>Haloferax</taxon>
    </lineage>
</organism>
<keyword evidence="1" id="KW-0472">Membrane</keyword>
<evidence type="ECO:0000313" key="2">
    <source>
        <dbReference type="EMBL" id="MRW96199.1"/>
    </source>
</evidence>
<feature type="transmembrane region" description="Helical" evidence="1">
    <location>
        <begin position="20"/>
        <end position="44"/>
    </location>
</feature>
<accession>A0A6A8G5A9</accession>
<dbReference type="Proteomes" id="UP000443423">
    <property type="component" value="Unassembled WGS sequence"/>
</dbReference>
<dbReference type="InterPro" id="IPR055686">
    <property type="entry name" value="DUF7262"/>
</dbReference>
<proteinExistence type="predicted"/>
<evidence type="ECO:0000256" key="1">
    <source>
        <dbReference type="SAM" id="Phobius"/>
    </source>
</evidence>
<sequence>MRDGAPSPRAYSDSRSRGQLSLTVVEAVVATLFVLAVAASFSLLPTPTTTLSLDQQAADAASLVAEAPSDGPGTILGAACSSAGNFDARSGQLHTTASMGLPDGAFVSIRTSLGSAGRPPPESARTGSARAVVPECTATIEVWYP</sequence>
<evidence type="ECO:0000313" key="3">
    <source>
        <dbReference type="Proteomes" id="UP000443423"/>
    </source>
</evidence>
<comment type="caution">
    <text evidence="2">The sequence shown here is derived from an EMBL/GenBank/DDBJ whole genome shotgun (WGS) entry which is preliminary data.</text>
</comment>
<keyword evidence="3" id="KW-1185">Reference proteome</keyword>
<gene>
    <name evidence="2" type="ORF">GJR99_06365</name>
</gene>
<keyword evidence="1" id="KW-1133">Transmembrane helix</keyword>
<dbReference type="AlphaFoldDB" id="A0A6A8G5A9"/>
<dbReference type="EMBL" id="WKJQ01000001">
    <property type="protein sequence ID" value="MRW96199.1"/>
    <property type="molecule type" value="Genomic_DNA"/>
</dbReference>
<dbReference type="RefSeq" id="WP_151110379.1">
    <property type="nucleotide sequence ID" value="NZ_WKJQ01000001.1"/>
</dbReference>
<reference evidence="2 3" key="1">
    <citation type="submission" date="2019-11" db="EMBL/GenBank/DDBJ databases">
        <title>Whole genome sequence of Haloferax sp. MBLA0078.</title>
        <authorList>
            <person name="Seo M.-J."/>
            <person name="Cho E.-S."/>
        </authorList>
    </citation>
    <scope>NUCLEOTIDE SEQUENCE [LARGE SCALE GENOMIC DNA]</scope>
    <source>
        <strain evidence="2 3">MBLA0078</strain>
    </source>
</reference>
<keyword evidence="1" id="KW-0812">Transmembrane</keyword>
<protein>
    <submittedName>
        <fullName evidence="2">Uncharacterized protein</fullName>
    </submittedName>
</protein>
<dbReference type="Pfam" id="PF23923">
    <property type="entry name" value="DUF7262"/>
    <property type="match status" value="1"/>
</dbReference>
<name>A0A6A8G5A9_9EURY</name>
<dbReference type="OrthoDB" id="293525at2157"/>